<comment type="subcellular location">
    <subcellularLocation>
        <location evidence="1 5">Nucleus</location>
    </subcellularLocation>
</comment>
<dbReference type="Pfam" id="PF08295">
    <property type="entry name" value="Sin3_corepress"/>
    <property type="match status" value="1"/>
</dbReference>
<feature type="compositionally biased region" description="Polar residues" evidence="6">
    <location>
        <begin position="576"/>
        <end position="585"/>
    </location>
</feature>
<keyword evidence="9" id="KW-1185">Reference proteome</keyword>
<dbReference type="Pfam" id="PF02671">
    <property type="entry name" value="PAH"/>
    <property type="match status" value="3"/>
</dbReference>
<dbReference type="EMBL" id="AJIL01000131">
    <property type="protein sequence ID" value="KNE93728.1"/>
    <property type="molecule type" value="Genomic_DNA"/>
</dbReference>
<dbReference type="GO" id="GO:0000122">
    <property type="term" value="P:negative regulation of transcription by RNA polymerase II"/>
    <property type="evidence" value="ECO:0007669"/>
    <property type="project" value="TreeGrafter"/>
</dbReference>
<feature type="compositionally biased region" description="Polar residues" evidence="6">
    <location>
        <begin position="1185"/>
        <end position="1194"/>
    </location>
</feature>
<evidence type="ECO:0000256" key="3">
    <source>
        <dbReference type="ARBA" id="ARBA00022737"/>
    </source>
</evidence>
<dbReference type="InterPro" id="IPR039774">
    <property type="entry name" value="Sin3-like"/>
</dbReference>
<evidence type="ECO:0000256" key="2">
    <source>
        <dbReference type="ARBA" id="ARBA00022491"/>
    </source>
</evidence>
<dbReference type="PROSITE" id="PS51477">
    <property type="entry name" value="PAH"/>
    <property type="match status" value="2"/>
</dbReference>
<feature type="compositionally biased region" description="Polar residues" evidence="6">
    <location>
        <begin position="174"/>
        <end position="185"/>
    </location>
</feature>
<dbReference type="InterPro" id="IPR013194">
    <property type="entry name" value="HDAC_interact_dom"/>
</dbReference>
<feature type="compositionally biased region" description="Low complexity" evidence="6">
    <location>
        <begin position="490"/>
        <end position="514"/>
    </location>
</feature>
<evidence type="ECO:0000256" key="4">
    <source>
        <dbReference type="ARBA" id="ARBA00023242"/>
    </source>
</evidence>
<feature type="compositionally biased region" description="Basic and acidic residues" evidence="6">
    <location>
        <begin position="515"/>
        <end position="524"/>
    </location>
</feature>
<feature type="compositionally biased region" description="Polar residues" evidence="6">
    <location>
        <begin position="203"/>
        <end position="215"/>
    </location>
</feature>
<dbReference type="SUPFAM" id="SSF47762">
    <property type="entry name" value="PAH2 domain"/>
    <property type="match status" value="3"/>
</dbReference>
<feature type="compositionally biased region" description="Acidic residues" evidence="6">
    <location>
        <begin position="1680"/>
        <end position="1703"/>
    </location>
</feature>
<evidence type="ECO:0000256" key="6">
    <source>
        <dbReference type="SAM" id="MobiDB-lite"/>
    </source>
</evidence>
<name>A0A0L0V357_9BASI</name>
<dbReference type="GO" id="GO:0033698">
    <property type="term" value="C:Rpd3L complex"/>
    <property type="evidence" value="ECO:0007669"/>
    <property type="project" value="UniProtKB-ARBA"/>
</dbReference>
<feature type="compositionally biased region" description="Polar residues" evidence="6">
    <location>
        <begin position="369"/>
        <end position="396"/>
    </location>
</feature>
<feature type="region of interest" description="Disordered" evidence="6">
    <location>
        <begin position="161"/>
        <end position="295"/>
    </location>
</feature>
<dbReference type="SMART" id="SM00761">
    <property type="entry name" value="HDAC_interact"/>
    <property type="match status" value="1"/>
</dbReference>
<dbReference type="InterPro" id="IPR031693">
    <property type="entry name" value="Sin3_C"/>
</dbReference>
<accession>A0A0L0V357</accession>
<evidence type="ECO:0000313" key="9">
    <source>
        <dbReference type="Proteomes" id="UP000054564"/>
    </source>
</evidence>
<dbReference type="PANTHER" id="PTHR12346">
    <property type="entry name" value="SIN3B-RELATED"/>
    <property type="match status" value="1"/>
</dbReference>
<dbReference type="Pfam" id="PF16879">
    <property type="entry name" value="Sin3a_C"/>
    <property type="match status" value="1"/>
</dbReference>
<comment type="caution">
    <text evidence="8">The sequence shown here is derived from an EMBL/GenBank/DDBJ whole genome shotgun (WGS) entry which is preliminary data.</text>
</comment>
<feature type="region of interest" description="Disordered" evidence="6">
    <location>
        <begin position="315"/>
        <end position="397"/>
    </location>
</feature>
<feature type="region of interest" description="Disordered" evidence="6">
    <location>
        <begin position="1175"/>
        <end position="1209"/>
    </location>
</feature>
<protein>
    <recommendedName>
        <fullName evidence="7">Histone deacetylase interacting domain-containing protein</fullName>
    </recommendedName>
</protein>
<organism evidence="8 9">
    <name type="scientific">Puccinia striiformis f. sp. tritici PST-78</name>
    <dbReference type="NCBI Taxonomy" id="1165861"/>
    <lineage>
        <taxon>Eukaryota</taxon>
        <taxon>Fungi</taxon>
        <taxon>Dikarya</taxon>
        <taxon>Basidiomycota</taxon>
        <taxon>Pucciniomycotina</taxon>
        <taxon>Pucciniomycetes</taxon>
        <taxon>Pucciniales</taxon>
        <taxon>Pucciniaceae</taxon>
        <taxon>Puccinia</taxon>
    </lineage>
</organism>
<dbReference type="InterPro" id="IPR036600">
    <property type="entry name" value="PAH_sf"/>
</dbReference>
<feature type="region of interest" description="Disordered" evidence="6">
    <location>
        <begin position="1761"/>
        <end position="1787"/>
    </location>
</feature>
<feature type="region of interest" description="Disordered" evidence="6">
    <location>
        <begin position="1349"/>
        <end position="1372"/>
    </location>
</feature>
<keyword evidence="4 5" id="KW-0539">Nucleus</keyword>
<keyword evidence="2" id="KW-0678">Repressor</keyword>
<feature type="region of interest" description="Disordered" evidence="6">
    <location>
        <begin position="475"/>
        <end position="646"/>
    </location>
</feature>
<dbReference type="GO" id="GO:0010628">
    <property type="term" value="P:positive regulation of gene expression"/>
    <property type="evidence" value="ECO:0007669"/>
    <property type="project" value="UniProtKB-ARBA"/>
</dbReference>
<dbReference type="OrthoDB" id="10265969at2759"/>
<feature type="compositionally biased region" description="Low complexity" evidence="6">
    <location>
        <begin position="161"/>
        <end position="173"/>
    </location>
</feature>
<dbReference type="FunFam" id="1.20.1160.11:FF:000001">
    <property type="entry name" value="Paired amphipathic helix protein Sin3"/>
    <property type="match status" value="1"/>
</dbReference>
<dbReference type="FunFam" id="1.20.1160.11:FF:000003">
    <property type="entry name" value="Paired amphipathic helix SIN3-like protein"/>
    <property type="match status" value="1"/>
</dbReference>
<dbReference type="Proteomes" id="UP000054564">
    <property type="component" value="Unassembled WGS sequence"/>
</dbReference>
<feature type="domain" description="Histone deacetylase interacting" evidence="7">
    <location>
        <begin position="957"/>
        <end position="1055"/>
    </location>
</feature>
<dbReference type="Gene3D" id="1.20.1160.11">
    <property type="entry name" value="Paired amphipathic helix"/>
    <property type="match status" value="3"/>
</dbReference>
<feature type="compositionally biased region" description="Polar residues" evidence="6">
    <location>
        <begin position="1359"/>
        <end position="1372"/>
    </location>
</feature>
<dbReference type="STRING" id="1165861.A0A0L0V357"/>
<dbReference type="GO" id="GO:0003714">
    <property type="term" value="F:transcription corepressor activity"/>
    <property type="evidence" value="ECO:0007669"/>
    <property type="project" value="InterPro"/>
</dbReference>
<feature type="compositionally biased region" description="Polar residues" evidence="6">
    <location>
        <begin position="325"/>
        <end position="357"/>
    </location>
</feature>
<feature type="compositionally biased region" description="Polar residues" evidence="6">
    <location>
        <begin position="1322"/>
        <end position="1331"/>
    </location>
</feature>
<feature type="compositionally biased region" description="Polar residues" evidence="6">
    <location>
        <begin position="1761"/>
        <end position="1772"/>
    </location>
</feature>
<proteinExistence type="predicted"/>
<evidence type="ECO:0000256" key="1">
    <source>
        <dbReference type="ARBA" id="ARBA00004123"/>
    </source>
</evidence>
<dbReference type="InterPro" id="IPR003822">
    <property type="entry name" value="PAH"/>
</dbReference>
<dbReference type="PANTHER" id="PTHR12346:SF0">
    <property type="entry name" value="SIN3A, ISOFORM G"/>
    <property type="match status" value="1"/>
</dbReference>
<sequence length="1854" mass="207580">MAEQTHAQEAPDQNTLNNNSYRTLNVRDALSYLDQVKVRFQDQNDVYNQFLDVMKLFKTQSIDTPGVIERVSTLFRGYPSLIQGFNTFLPPGFRIECTLVRRTSSYIEEADLVTVYTPGEITHKTSLFPRDGSPATILTDHSVESLPPGWAHVPADIQSLSTTSADPTTTAETNSKSSARDTSPTEPAIIPSIPEQANPIHPSANSQTSSASLRTSDPPIVEPGDLPPKSHSCRHRSTTPPATNQEHHKTRSQSATLPFHLSDLSTKNTVCNPSSSSTLLNPATLLNDRRSTSPGLACRGHSPAMDSLAVDPVIIPRVPTPTPTNDHQALSRSARPVQTNQNPPSSRCNTMDPSDNSKLPDAPEPTKPNKFTSPQPNPIRPNSTHNQALAQPQPNLNGKPVEFNYAINYVNKIKHRFIDQPEIYKTFLEILQTYQRDGMPIDSVYVKVTKLFSNAVDLLDEFKQFLPDLNASAAAGQASKSPFPPPPSKAPSSTNPLSSTSPQPSRVSSSAQKSSQERLTRESFPHPQPLYHSSASSKSNHRLTPDTSRHHKSHSVPQGNSSIDPHQEPTGHHSRLSPSRSQSPNKPYPNLNRAASPAPPLVLDPQVLSSADGGSLDPQVVNCAPPHPQLHTQAGGSKGQSSNGFIANASPARASAAHLLSSTLPDSLPLHQKRLLASPANPILADDDFPGPPKKRRAMGHGSFEDPILRQTKDQSGVATESYAAAFLPDDFASKKLKRSKSKTSASAESMPPAVTNEAVQHRIANYLEQYRSYQPESHEATNTESVAHNFVTPSEPYRNQPLPHQVIDPSIGCSSAYVHPHLQAVQDSHLGSSKLAGYSTCQPSYVETHDAMGGRTLTNTKEVALFESIRKFLNSQDVWLEFLRVLDLYNRSIIDFKTLLDRVSVFIGDDDELLEEFKGLVGYDVKIDGLVEGEVWEIRNQDIRERDKVDASTIEKEYGPSYKRLPRAEIDLACSGRDELCWSVLNDEYFGAAKFGTESGGPGHRKSNFEEVVAMTEGERAHFSYWLECISRTIGHLECVQARVEGMDDRDKASFTLGENLGGNSPSIYHRTLRKIYENKYQTSILPYLRDYPTNTIPIVLRRLKELELSWKSAESQWNLIWREVERKNYYKAQDHQVIAFKSNEKSLLKGQNLLKEIHDLKRDKKTLVHTVSIGDEDDEQDLSKQTDLNSPSRMDVDNEPLPSQSTADKGEIVLASEIPEKIDRSPTPSRATHQIELGFEDMDVFFDVLRIITMALDRSALSNPERRRIDESLRTFIPAVWNISASELEKQIPIIYDDESSEPSEYGRPTQPSNHHDDPMTTNTNHPQNVLDQKGIETLTEGLLKIQTSQDSRRARSQNLDTPMSSPQQSYQLTPAEYVSHSTTNNNNHNVNTTIAQPASTEPNGASFLGLKKWIKLSCPVLEPTSEDDPNGVEPSIDRRTGRAYNVFGSSTYYLLIRLLHTLYTRLIKLKRIGIELGEQKPRWRRINPVAIELGLSHSIIGLDDHPNPSSQLYPYCLDQLSRYFDAEIDLNSFEESIRVAFPKCGYLLSTVDKLTNSILKQFAQIHQEPKNKELLNLLNRERILNSINPIAQISYRHQARLILEEDEGELYRAEWHPERMSLSFQILNEGESTFELKNETERLKHYVDTYEYETRTELIDRSKARRPFLRSNLMIEDQSEGSENDKDEQEEVDEDEDCAEVNDQTKLRLDNGQHTGAGGCGRTNRKSKRKRVGRLVIINSNNIRLSIDPQTYKLRFNNPSKSNKSSTHQVTKEVDEQGDLSLSPSFRSTSVEVGQLVEPTDLLFVKDFKSPPNAANQPSPDHTVKLHQSHKFQIWLDKRLSELNELNQSAF</sequence>
<reference evidence="9" key="1">
    <citation type="submission" date="2014-03" db="EMBL/GenBank/DDBJ databases">
        <title>The Genome Sequence of Puccinia striiformis f. sp. tritici PST-78.</title>
        <authorList>
            <consortium name="The Broad Institute Genome Sequencing Platform"/>
            <person name="Cuomo C."/>
            <person name="Hulbert S."/>
            <person name="Chen X."/>
            <person name="Walker B."/>
            <person name="Young S.K."/>
            <person name="Zeng Q."/>
            <person name="Gargeya S."/>
            <person name="Fitzgerald M."/>
            <person name="Haas B."/>
            <person name="Abouelleil A."/>
            <person name="Alvarado L."/>
            <person name="Arachchi H.M."/>
            <person name="Berlin A.M."/>
            <person name="Chapman S.B."/>
            <person name="Goldberg J."/>
            <person name="Griggs A."/>
            <person name="Gujja S."/>
            <person name="Hansen M."/>
            <person name="Howarth C."/>
            <person name="Imamovic A."/>
            <person name="Larimer J."/>
            <person name="McCowan C."/>
            <person name="Montmayeur A."/>
            <person name="Murphy C."/>
            <person name="Neiman D."/>
            <person name="Pearson M."/>
            <person name="Priest M."/>
            <person name="Roberts A."/>
            <person name="Saif S."/>
            <person name="Shea T."/>
            <person name="Sisk P."/>
            <person name="Sykes S."/>
            <person name="Wortman J."/>
            <person name="Nusbaum C."/>
            <person name="Birren B."/>
        </authorList>
    </citation>
    <scope>NUCLEOTIDE SEQUENCE [LARGE SCALE GENOMIC DNA]</scope>
    <source>
        <strain evidence="9">race PST-78</strain>
    </source>
</reference>
<feature type="compositionally biased region" description="Polar residues" evidence="6">
    <location>
        <begin position="555"/>
        <end position="564"/>
    </location>
</feature>
<keyword evidence="3" id="KW-0677">Repeat</keyword>
<feature type="region of interest" description="Disordered" evidence="6">
    <location>
        <begin position="1300"/>
        <end position="1331"/>
    </location>
</feature>
<gene>
    <name evidence="8" type="ORF">PSTG_12915</name>
</gene>
<feature type="compositionally biased region" description="Polar residues" evidence="6">
    <location>
        <begin position="630"/>
        <end position="645"/>
    </location>
</feature>
<feature type="compositionally biased region" description="Polar residues" evidence="6">
    <location>
        <begin position="263"/>
        <end position="281"/>
    </location>
</feature>
<feature type="region of interest" description="Disordered" evidence="6">
    <location>
        <begin position="1673"/>
        <end position="1730"/>
    </location>
</feature>
<evidence type="ECO:0000313" key="8">
    <source>
        <dbReference type="EMBL" id="KNE93728.1"/>
    </source>
</evidence>
<evidence type="ECO:0000259" key="7">
    <source>
        <dbReference type="SMART" id="SM00761"/>
    </source>
</evidence>
<evidence type="ECO:0000256" key="5">
    <source>
        <dbReference type="PROSITE-ProRule" id="PRU00810"/>
    </source>
</evidence>